<dbReference type="Proteomes" id="UP000799779">
    <property type="component" value="Unassembled WGS sequence"/>
</dbReference>
<dbReference type="EMBL" id="ML977580">
    <property type="protein sequence ID" value="KAF2001967.1"/>
    <property type="molecule type" value="Genomic_DNA"/>
</dbReference>
<dbReference type="InterPro" id="IPR013097">
    <property type="entry name" value="Dabb"/>
</dbReference>
<feature type="domain" description="Stress-response A/B barrel" evidence="1">
    <location>
        <begin position="4"/>
        <end position="101"/>
    </location>
</feature>
<dbReference type="PROSITE" id="PS51502">
    <property type="entry name" value="S_R_A_B_BARREL"/>
    <property type="match status" value="1"/>
</dbReference>
<gene>
    <name evidence="2" type="ORF">P154DRAFT_521412</name>
</gene>
<dbReference type="SUPFAM" id="SSF54909">
    <property type="entry name" value="Dimeric alpha+beta barrel"/>
    <property type="match status" value="1"/>
</dbReference>
<dbReference type="Gene3D" id="3.30.70.100">
    <property type="match status" value="1"/>
</dbReference>
<keyword evidence="3" id="KW-1185">Reference proteome</keyword>
<dbReference type="Pfam" id="PF07876">
    <property type="entry name" value="Dabb"/>
    <property type="match status" value="1"/>
</dbReference>
<sequence>MPQILRLTCFKIPEAAHIQEALRKYETLTQDAVKDGKPYIQSAGASQTYDDPRNGGHTLVARTTFASKEDMDFYDNECEAHQSLKAVLKGKVAGPPLILYMDA</sequence>
<organism evidence="2 3">
    <name type="scientific">Amniculicola lignicola CBS 123094</name>
    <dbReference type="NCBI Taxonomy" id="1392246"/>
    <lineage>
        <taxon>Eukaryota</taxon>
        <taxon>Fungi</taxon>
        <taxon>Dikarya</taxon>
        <taxon>Ascomycota</taxon>
        <taxon>Pezizomycotina</taxon>
        <taxon>Dothideomycetes</taxon>
        <taxon>Pleosporomycetidae</taxon>
        <taxon>Pleosporales</taxon>
        <taxon>Amniculicolaceae</taxon>
        <taxon>Amniculicola</taxon>
    </lineage>
</organism>
<name>A0A6A5WKH6_9PLEO</name>
<reference evidence="2" key="1">
    <citation type="journal article" date="2020" name="Stud. Mycol.">
        <title>101 Dothideomycetes genomes: a test case for predicting lifestyles and emergence of pathogens.</title>
        <authorList>
            <person name="Haridas S."/>
            <person name="Albert R."/>
            <person name="Binder M."/>
            <person name="Bloem J."/>
            <person name="Labutti K."/>
            <person name="Salamov A."/>
            <person name="Andreopoulos B."/>
            <person name="Baker S."/>
            <person name="Barry K."/>
            <person name="Bills G."/>
            <person name="Bluhm B."/>
            <person name="Cannon C."/>
            <person name="Castanera R."/>
            <person name="Culley D."/>
            <person name="Daum C."/>
            <person name="Ezra D."/>
            <person name="Gonzalez J."/>
            <person name="Henrissat B."/>
            <person name="Kuo A."/>
            <person name="Liang C."/>
            <person name="Lipzen A."/>
            <person name="Lutzoni F."/>
            <person name="Magnuson J."/>
            <person name="Mondo S."/>
            <person name="Nolan M."/>
            <person name="Ohm R."/>
            <person name="Pangilinan J."/>
            <person name="Park H.-J."/>
            <person name="Ramirez L."/>
            <person name="Alfaro M."/>
            <person name="Sun H."/>
            <person name="Tritt A."/>
            <person name="Yoshinaga Y."/>
            <person name="Zwiers L.-H."/>
            <person name="Turgeon B."/>
            <person name="Goodwin S."/>
            <person name="Spatafora J."/>
            <person name="Crous P."/>
            <person name="Grigoriev I."/>
        </authorList>
    </citation>
    <scope>NUCLEOTIDE SEQUENCE</scope>
    <source>
        <strain evidence="2">CBS 123094</strain>
    </source>
</reference>
<protein>
    <recommendedName>
        <fullName evidence="1">Stress-response A/B barrel domain-containing protein</fullName>
    </recommendedName>
</protein>
<dbReference type="AlphaFoldDB" id="A0A6A5WKH6"/>
<proteinExistence type="predicted"/>
<dbReference type="SMART" id="SM00886">
    <property type="entry name" value="Dabb"/>
    <property type="match status" value="1"/>
</dbReference>
<dbReference type="InterPro" id="IPR011008">
    <property type="entry name" value="Dimeric_a/b-barrel"/>
</dbReference>
<accession>A0A6A5WKH6</accession>
<evidence type="ECO:0000313" key="3">
    <source>
        <dbReference type="Proteomes" id="UP000799779"/>
    </source>
</evidence>
<evidence type="ECO:0000259" key="1">
    <source>
        <dbReference type="PROSITE" id="PS51502"/>
    </source>
</evidence>
<dbReference type="OrthoDB" id="3830014at2759"/>
<evidence type="ECO:0000313" key="2">
    <source>
        <dbReference type="EMBL" id="KAF2001967.1"/>
    </source>
</evidence>